<gene>
    <name evidence="1" type="ORF">BW34_02086</name>
</gene>
<evidence type="ECO:0000313" key="1">
    <source>
        <dbReference type="EMBL" id="EZP26884.1"/>
    </source>
</evidence>
<reference evidence="1 2" key="1">
    <citation type="submission" date="2014-03" db="EMBL/GenBank/DDBJ databases">
        <title>Draft Genome Sequences of 13 Willow Endophytes.</title>
        <authorList>
            <person name="Gan H.Y."/>
            <person name="Gan H.M."/>
            <person name="Savka M.A."/>
            <person name="Hudson A.O."/>
        </authorList>
    </citation>
    <scope>NUCLEOTIDE SEQUENCE [LARGE SCALE GENOMIC DNA]</scope>
    <source>
        <strain evidence="1 2">RIT293</strain>
    </source>
</reference>
<keyword evidence="2" id="KW-1185">Reference proteome</keyword>
<dbReference type="Proteomes" id="UP000024001">
    <property type="component" value="Unassembled WGS sequence"/>
</dbReference>
<proteinExistence type="predicted"/>
<name>A0A031FPV3_9MICO</name>
<comment type="caution">
    <text evidence="1">The sequence shown here is derived from an EMBL/GenBank/DDBJ whole genome shotgun (WGS) entry which is preliminary data.</text>
</comment>
<evidence type="ECO:0000313" key="2">
    <source>
        <dbReference type="Proteomes" id="UP000024001"/>
    </source>
</evidence>
<dbReference type="EMBL" id="JFYO01000006">
    <property type="protein sequence ID" value="EZP26884.1"/>
    <property type="molecule type" value="Genomic_DNA"/>
</dbReference>
<sequence length="174" mass="18456">MLTAMSDMSRHLPLSNRERVDESAVTSDWREALAEVVTSAAPLAPTTEDQLAFLDEAGLPHSDDPSLSDVADAIRAGRRVRIRSLVTATRALLVLAGDRPVAIAPATSGAVALYAVTRMPFDRRAAVAGSALLASDDGWALGRGPARPAPARDILRFVLGLSDDVPGTPSRHRR</sequence>
<dbReference type="PATRIC" id="fig|273677.3.peg.2070"/>
<protein>
    <submittedName>
        <fullName evidence="1">Putative L-alanine-DL-glutamate epimerase</fullName>
    </submittedName>
</protein>
<accession>A0A031FPV3</accession>
<dbReference type="AlphaFoldDB" id="A0A031FPV3"/>
<organism evidence="1 2">
    <name type="scientific">Microbacterium oleivorans</name>
    <dbReference type="NCBI Taxonomy" id="273677"/>
    <lineage>
        <taxon>Bacteria</taxon>
        <taxon>Bacillati</taxon>
        <taxon>Actinomycetota</taxon>
        <taxon>Actinomycetes</taxon>
        <taxon>Micrococcales</taxon>
        <taxon>Microbacteriaceae</taxon>
        <taxon>Microbacterium</taxon>
    </lineage>
</organism>